<organism evidence="1">
    <name type="scientific">Phaffia rhodozyma</name>
    <name type="common">Yeast</name>
    <name type="synonym">Xanthophyllomyces dendrorhous</name>
    <dbReference type="NCBI Taxonomy" id="264483"/>
    <lineage>
        <taxon>Eukaryota</taxon>
        <taxon>Fungi</taxon>
        <taxon>Dikarya</taxon>
        <taxon>Basidiomycota</taxon>
        <taxon>Agaricomycotina</taxon>
        <taxon>Tremellomycetes</taxon>
        <taxon>Cystofilobasidiales</taxon>
        <taxon>Mrakiaceae</taxon>
        <taxon>Phaffia</taxon>
    </lineage>
</organism>
<evidence type="ECO:0000313" key="1">
    <source>
        <dbReference type="EMBL" id="CED84962.1"/>
    </source>
</evidence>
<dbReference type="AlphaFoldDB" id="A0A0F7SRV0"/>
<proteinExistence type="predicted"/>
<keyword evidence="1" id="KW-0012">Acyltransferase</keyword>
<dbReference type="Gene3D" id="3.40.630.30">
    <property type="match status" value="1"/>
</dbReference>
<protein>
    <submittedName>
        <fullName evidence="1">Acyl-CoA N-acyltransferase</fullName>
    </submittedName>
</protein>
<dbReference type="EMBL" id="LN483332">
    <property type="protein sequence ID" value="CED84962.1"/>
    <property type="molecule type" value="Genomic_DNA"/>
</dbReference>
<reference evidence="1" key="1">
    <citation type="submission" date="2014-08" db="EMBL/GenBank/DDBJ databases">
        <authorList>
            <person name="Sharma Rahul"/>
            <person name="Thines Marco"/>
        </authorList>
    </citation>
    <scope>NUCLEOTIDE SEQUENCE</scope>
</reference>
<sequence>MPSAPAPSLIDIVRRLSDRPSLPQSLNLQSVLLAAFITQTDYPVPCEEKAPEWSTVLDFYGAESKIFYFERPAELFSSSSPAPVTSEEKEQKSWAIFFVRPLNDSEGRFKIHFGFSDPSVTSTSRQALLTEFLEALKTTCKGLKVAFGGLPDGLVDDFEKGSESMDSEGGGKSYKVQKKAGEVASGKILSDRFEKSVVRAEEMADLLNQGIGKYPVEAFLPLVHLSSCIRDLEDPERRIVSWCFLYEDLSVAALFTLPTHRGLALASHTVRNYADNIVKAVDRLPIKLREAVPDVWVAADWNDGNPFGQMFFQGEGWELLEEAVRWTRGQV</sequence>
<dbReference type="GO" id="GO:0016746">
    <property type="term" value="F:acyltransferase activity"/>
    <property type="evidence" value="ECO:0007669"/>
    <property type="project" value="UniProtKB-KW"/>
</dbReference>
<keyword evidence="1" id="KW-0808">Transferase</keyword>
<accession>A0A0F7SRV0</accession>
<name>A0A0F7SRV0_PHARH</name>